<sequence>MPWFDLKKNLVFYGAYHRDPTNVAIHIGCVPLLLATSLVFGTELPGTVQI</sequence>
<accession>E5A9G7</accession>
<evidence type="ECO:0008006" key="3">
    <source>
        <dbReference type="Google" id="ProtNLM"/>
    </source>
</evidence>
<evidence type="ECO:0000313" key="2">
    <source>
        <dbReference type="Proteomes" id="UP000002668"/>
    </source>
</evidence>
<proteinExistence type="predicted"/>
<organism evidence="2">
    <name type="scientific">Leptosphaeria maculans (strain JN3 / isolate v23.1.3 / race Av1-4-5-6-7-8)</name>
    <name type="common">Blackleg fungus</name>
    <name type="synonym">Phoma lingam</name>
    <dbReference type="NCBI Taxonomy" id="985895"/>
    <lineage>
        <taxon>Eukaryota</taxon>
        <taxon>Fungi</taxon>
        <taxon>Dikarya</taxon>
        <taxon>Ascomycota</taxon>
        <taxon>Pezizomycotina</taxon>
        <taxon>Dothideomycetes</taxon>
        <taxon>Pleosporomycetidae</taxon>
        <taxon>Pleosporales</taxon>
        <taxon>Pleosporineae</taxon>
        <taxon>Leptosphaeriaceae</taxon>
        <taxon>Plenodomus</taxon>
        <taxon>Plenodomus lingam/Leptosphaeria maculans species complex</taxon>
    </lineage>
</organism>
<protein>
    <recommendedName>
        <fullName evidence="3">DUF962 domain-containing protein</fullName>
    </recommendedName>
</protein>
<evidence type="ECO:0000313" key="1">
    <source>
        <dbReference type="EMBL" id="CBY00308.1"/>
    </source>
</evidence>
<gene>
    <name evidence="1" type="ORF">LEMA_P014380.1</name>
</gene>
<dbReference type="EMBL" id="FP929138">
    <property type="protein sequence ID" value="CBY00308.1"/>
    <property type="molecule type" value="Genomic_DNA"/>
</dbReference>
<dbReference type="VEuPathDB" id="FungiDB:LEMA_P014380.1"/>
<keyword evidence="2" id="KW-1185">Reference proteome</keyword>
<dbReference type="Proteomes" id="UP000002668">
    <property type="component" value="Genome"/>
</dbReference>
<dbReference type="GeneID" id="13292020"/>
<dbReference type="OrthoDB" id="2124888at2759"/>
<dbReference type="InParanoid" id="E5A9G7"/>
<dbReference type="AlphaFoldDB" id="E5A9G7"/>
<reference evidence="2" key="1">
    <citation type="journal article" date="2011" name="Nat. Commun.">
        <title>Effector diversification within compartments of the Leptosphaeria maculans genome affected by Repeat-Induced Point mutations.</title>
        <authorList>
            <person name="Rouxel T."/>
            <person name="Grandaubert J."/>
            <person name="Hane J.K."/>
            <person name="Hoede C."/>
            <person name="van de Wouw A.P."/>
            <person name="Couloux A."/>
            <person name="Dominguez V."/>
            <person name="Anthouard V."/>
            <person name="Bally P."/>
            <person name="Bourras S."/>
            <person name="Cozijnsen A.J."/>
            <person name="Ciuffetti L.M."/>
            <person name="Degrave A."/>
            <person name="Dilmaghani A."/>
            <person name="Duret L."/>
            <person name="Fudal I."/>
            <person name="Goodwin S.B."/>
            <person name="Gout L."/>
            <person name="Glaser N."/>
            <person name="Linglin J."/>
            <person name="Kema G.H.J."/>
            <person name="Lapalu N."/>
            <person name="Lawrence C.B."/>
            <person name="May K."/>
            <person name="Meyer M."/>
            <person name="Ollivier B."/>
            <person name="Poulain J."/>
            <person name="Schoch C.L."/>
            <person name="Simon A."/>
            <person name="Spatafora J.W."/>
            <person name="Stachowiak A."/>
            <person name="Turgeon B.G."/>
            <person name="Tyler B.M."/>
            <person name="Vincent D."/>
            <person name="Weissenbach J."/>
            <person name="Amselem J."/>
            <person name="Quesneville H."/>
            <person name="Oliver R.P."/>
            <person name="Wincker P."/>
            <person name="Balesdent M.-H."/>
            <person name="Howlett B.J."/>
        </authorList>
    </citation>
    <scope>NUCLEOTIDE SEQUENCE [LARGE SCALE GENOMIC DNA]</scope>
    <source>
        <strain evidence="2">JN3 / isolate v23.1.3 / race Av1-4-5-6-7-8</strain>
    </source>
</reference>
<name>E5A9G7_LEPMJ</name>
<dbReference type="HOGENOM" id="CLU_3125378_0_0_1"/>